<dbReference type="PANTHER" id="PTHR42707">
    <property type="entry name" value="ACYL-COA DEHYDROGENASE"/>
    <property type="match status" value="1"/>
</dbReference>
<evidence type="ECO:0000313" key="10">
    <source>
        <dbReference type="WBParaSite" id="PTRK_0001142000.1"/>
    </source>
</evidence>
<organism evidence="9 10">
    <name type="scientific">Parastrongyloides trichosuri</name>
    <name type="common">Possum-specific nematode worm</name>
    <dbReference type="NCBI Taxonomy" id="131310"/>
    <lineage>
        <taxon>Eukaryota</taxon>
        <taxon>Metazoa</taxon>
        <taxon>Ecdysozoa</taxon>
        <taxon>Nematoda</taxon>
        <taxon>Chromadorea</taxon>
        <taxon>Rhabditida</taxon>
        <taxon>Tylenchina</taxon>
        <taxon>Panagrolaimomorpha</taxon>
        <taxon>Strongyloidoidea</taxon>
        <taxon>Strongyloididae</taxon>
        <taxon>Parastrongyloides</taxon>
    </lineage>
</organism>
<dbReference type="InterPro" id="IPR009100">
    <property type="entry name" value="AcylCoA_DH/oxidase_NM_dom_sf"/>
</dbReference>
<evidence type="ECO:0000256" key="2">
    <source>
        <dbReference type="ARBA" id="ARBA00022630"/>
    </source>
</evidence>
<accession>A0A0N4ZSE0</accession>
<dbReference type="SUPFAM" id="SSF47203">
    <property type="entry name" value="Acyl-CoA dehydrogenase C-terminal domain-like"/>
    <property type="match status" value="1"/>
</dbReference>
<dbReference type="InterPro" id="IPR009075">
    <property type="entry name" value="AcylCo_DH/oxidase_C"/>
</dbReference>
<dbReference type="Pfam" id="PF00441">
    <property type="entry name" value="Acyl-CoA_dh_1"/>
    <property type="match status" value="1"/>
</dbReference>
<dbReference type="SUPFAM" id="SSF56645">
    <property type="entry name" value="Acyl-CoA dehydrogenase NM domain-like"/>
    <property type="match status" value="1"/>
</dbReference>
<keyword evidence="4" id="KW-0560">Oxidoreductase</keyword>
<keyword evidence="9" id="KW-1185">Reference proteome</keyword>
<evidence type="ECO:0000313" key="9">
    <source>
        <dbReference type="Proteomes" id="UP000038045"/>
    </source>
</evidence>
<dbReference type="WBParaSite" id="PTRK_0001142000.1">
    <property type="protein sequence ID" value="PTRK_0001142000.1"/>
    <property type="gene ID" value="PTRK_0001142000"/>
</dbReference>
<keyword evidence="3 4" id="KW-0274">FAD</keyword>
<dbReference type="PANTHER" id="PTHR42707:SF2">
    <property type="entry name" value="ACD11 DEHYDROGENASE"/>
    <property type="match status" value="1"/>
</dbReference>
<dbReference type="InterPro" id="IPR036250">
    <property type="entry name" value="AcylCo_DH-like_C"/>
</dbReference>
<evidence type="ECO:0000256" key="4">
    <source>
        <dbReference type="RuleBase" id="RU362125"/>
    </source>
</evidence>
<evidence type="ECO:0000256" key="1">
    <source>
        <dbReference type="ARBA" id="ARBA00009347"/>
    </source>
</evidence>
<evidence type="ECO:0000256" key="3">
    <source>
        <dbReference type="ARBA" id="ARBA00022827"/>
    </source>
</evidence>
<dbReference type="Gene3D" id="2.40.110.20">
    <property type="match status" value="1"/>
</dbReference>
<dbReference type="Pfam" id="PF22217">
    <property type="entry name" value="ACDH-11_C"/>
    <property type="match status" value="1"/>
</dbReference>
<dbReference type="STRING" id="131310.A0A0N4ZSE0"/>
<feature type="domain" description="Adaptive response protein AidB N-terminal" evidence="7">
    <location>
        <begin position="55"/>
        <end position="192"/>
    </location>
</feature>
<dbReference type="InterPro" id="IPR006091">
    <property type="entry name" value="Acyl-CoA_Oxase/DH_mid-dom"/>
</dbReference>
<dbReference type="Proteomes" id="UP000038045">
    <property type="component" value="Unplaced"/>
</dbReference>
<feature type="domain" description="Acyl-CoA dehydrogenase/oxidase C-terminal" evidence="5">
    <location>
        <begin position="332"/>
        <end position="488"/>
    </location>
</feature>
<keyword evidence="2 4" id="KW-0285">Flavoprotein</keyword>
<dbReference type="Gene3D" id="1.20.140.10">
    <property type="entry name" value="Butyryl-CoA Dehydrogenase, subunit A, domain 3"/>
    <property type="match status" value="1"/>
</dbReference>
<reference evidence="10" key="1">
    <citation type="submission" date="2017-02" db="UniProtKB">
        <authorList>
            <consortium name="WormBaseParasite"/>
        </authorList>
    </citation>
    <scope>IDENTIFICATION</scope>
</reference>
<evidence type="ECO:0000259" key="6">
    <source>
        <dbReference type="Pfam" id="PF02770"/>
    </source>
</evidence>
<dbReference type="GO" id="GO:0003995">
    <property type="term" value="F:acyl-CoA dehydrogenase activity"/>
    <property type="evidence" value="ECO:0007669"/>
    <property type="project" value="TreeGrafter"/>
</dbReference>
<feature type="domain" description="Acyl-CoA dehydrogenase 11-like C-terminal" evidence="8">
    <location>
        <begin position="495"/>
        <end position="614"/>
    </location>
</feature>
<proteinExistence type="inferred from homology"/>
<feature type="domain" description="Acyl-CoA oxidase/dehydrogenase middle" evidence="6">
    <location>
        <begin position="217"/>
        <end position="323"/>
    </location>
</feature>
<dbReference type="InterPro" id="IPR041504">
    <property type="entry name" value="AidB_N"/>
</dbReference>
<dbReference type="InterPro" id="IPR053998">
    <property type="entry name" value="ACDH-11_C"/>
</dbReference>
<dbReference type="Pfam" id="PF02770">
    <property type="entry name" value="Acyl-CoA_dh_M"/>
    <property type="match status" value="1"/>
</dbReference>
<protein>
    <submittedName>
        <fullName evidence="10">Acyl-CoA dehydrogenase family member 9, mitochondrial</fullName>
    </submittedName>
</protein>
<evidence type="ECO:0000259" key="5">
    <source>
        <dbReference type="Pfam" id="PF00441"/>
    </source>
</evidence>
<comment type="similarity">
    <text evidence="1 4">Belongs to the acyl-CoA dehydrogenase family.</text>
</comment>
<evidence type="ECO:0000259" key="8">
    <source>
        <dbReference type="Pfam" id="PF22217"/>
    </source>
</evidence>
<comment type="cofactor">
    <cofactor evidence="4">
        <name>FAD</name>
        <dbReference type="ChEBI" id="CHEBI:57692"/>
    </cofactor>
</comment>
<dbReference type="InterPro" id="IPR052904">
    <property type="entry name" value="Acyl-CoA_dehydrogenase-like"/>
</dbReference>
<evidence type="ECO:0000259" key="7">
    <source>
        <dbReference type="Pfam" id="PF18158"/>
    </source>
</evidence>
<dbReference type="AlphaFoldDB" id="A0A0N4ZSE0"/>
<name>A0A0N4ZSE0_PARTI</name>
<dbReference type="Gene3D" id="6.10.250.600">
    <property type="match status" value="1"/>
</dbReference>
<dbReference type="Pfam" id="PF18158">
    <property type="entry name" value="AidB_N"/>
    <property type="match status" value="1"/>
</dbReference>
<sequence>MLRLNFLPNSKHLIKTTLSSQYKIINKRDMKVDYTNKYKHAKNGDFFQEQPSLPNPYLSDPLLSRALSRLLPTEYFTNVSKDLEKFGNRIVNEIDNLGRQAELEEPKLEHQDAWGNRVDNLIVSPAWNKLKKIAAEEGLISIGYDEKIDIKHRRIHQLAKLYLFGPSSGLVSCPLAMTDGAAKTIKEMKLDEKYEELKNAYTRLVSTNCDEAWTSGQWMTEKKGGSDVGSGCDTYATEIGNGKYLLNGYKWFSSAIDADVCLTLARVIDKNGNIIPGSKGLSLFYLPIRNSETKKLNGIQMVTLKDKLGTRQLPTAELLLDGVEAIKVSDEGRGIPSIANMLNVTRIHNAIASVSYMRRIITLARDYSTKRIVFGRKQSDWPLHMATLSKLEVECRAGLLFVLESGRLLGLQESGEATKLDLLNLRLITPVLKLYTGKKVVPLVSEGIECFGGQGYIENTGLPSILRDAQVTPIWEGTTNVLSLDVLRVFNSKENVFGAFEEHIKNILNIKSNDKSLNECVKKVLDALEFLKVGLYKISKNNSLMQIDIGAREIGMLIAKIYSGALLIQHASSNISSESDKIVAYRYCVENPLIEFDYNIFLTSRNEEDKKIIFENFLTTKNKL</sequence>